<feature type="compositionally biased region" description="Polar residues" evidence="1">
    <location>
        <begin position="143"/>
        <end position="155"/>
    </location>
</feature>
<feature type="region of interest" description="Disordered" evidence="1">
    <location>
        <begin position="97"/>
        <end position="169"/>
    </location>
</feature>
<accession>A0A2X2DFM3</accession>
<feature type="region of interest" description="Disordered" evidence="1">
    <location>
        <begin position="1"/>
        <end position="44"/>
    </location>
</feature>
<dbReference type="RefSeq" id="WP_010799100.1">
    <property type="nucleotide sequence ID" value="NZ_UAUF01000015.1"/>
</dbReference>
<feature type="compositionally biased region" description="Polar residues" evidence="1">
    <location>
        <begin position="97"/>
        <end position="108"/>
    </location>
</feature>
<feature type="compositionally biased region" description="Polar residues" evidence="1">
    <location>
        <begin position="318"/>
        <end position="331"/>
    </location>
</feature>
<evidence type="ECO:0000313" key="3">
    <source>
        <dbReference type="Proteomes" id="UP000250443"/>
    </source>
</evidence>
<evidence type="ECO:0000313" key="2">
    <source>
        <dbReference type="EMBL" id="SPZ16296.1"/>
    </source>
</evidence>
<dbReference type="EMBL" id="UAUF01000015">
    <property type="protein sequence ID" value="SPZ16296.1"/>
    <property type="molecule type" value="Genomic_DNA"/>
</dbReference>
<evidence type="ECO:0000256" key="1">
    <source>
        <dbReference type="SAM" id="MobiDB-lite"/>
    </source>
</evidence>
<reference evidence="2 3" key="1">
    <citation type="submission" date="2018-06" db="EMBL/GenBank/DDBJ databases">
        <authorList>
            <consortium name="Pathogen Informatics"/>
            <person name="Doyle S."/>
        </authorList>
    </citation>
    <scope>NUCLEOTIDE SEQUENCE [LARGE SCALE GENOMIC DNA]</scope>
    <source>
        <strain evidence="2 3">NCTC11842</strain>
    </source>
</reference>
<feature type="region of interest" description="Disordered" evidence="1">
    <location>
        <begin position="317"/>
        <end position="338"/>
    </location>
</feature>
<organism evidence="2 3">
    <name type="scientific">Pseudomonas luteola</name>
    <dbReference type="NCBI Taxonomy" id="47886"/>
    <lineage>
        <taxon>Bacteria</taxon>
        <taxon>Pseudomonadati</taxon>
        <taxon>Pseudomonadota</taxon>
        <taxon>Gammaproteobacteria</taxon>
        <taxon>Pseudomonadales</taxon>
        <taxon>Pseudomonadaceae</taxon>
        <taxon>Pseudomonas</taxon>
    </lineage>
</organism>
<protein>
    <submittedName>
        <fullName evidence="2">Uncharacterized protein</fullName>
    </submittedName>
</protein>
<proteinExistence type="predicted"/>
<dbReference type="AlphaFoldDB" id="A0A2X2DFM3"/>
<sequence>MSVKVLGPAEPGFSLGSNDYGPTPGLNGGLAQPYGGQVNFGSPSELASQGREVTFGKAGAGHSPGGVQGANEEDLMALVRDLVQQILQMIAQRLQQNQNDTGASSQDQSKGREVGKATAPAAGSLEQPSVASGPAVTPETDPQKVTSANPASSDGPTAGSGPRAFNITNTQDHPIKIGQFDKNEQLTAELTLEPGQTGVMRFEDDTTGLLKQADADGHYRPDASRLEFFNGFINTSDIDGRNASIHATDNKGFEIGDNKSIADAAPSNIVTTDSAGNKTIAGFYDGSTETMNKGGQFMTEKLGTGMTYMHPDDDRLPTGQNPMRHTDSMTLDVTFGKP</sequence>
<name>A0A2X2DFM3_PSELU</name>
<gene>
    <name evidence="2" type="ORF">NCTC11842_05327</name>
</gene>
<dbReference type="Proteomes" id="UP000250443">
    <property type="component" value="Unassembled WGS sequence"/>
</dbReference>